<feature type="transmembrane region" description="Helical" evidence="11">
    <location>
        <begin position="186"/>
        <end position="202"/>
    </location>
</feature>
<dbReference type="InterPro" id="IPR044878">
    <property type="entry name" value="UbiA_sf"/>
</dbReference>
<comment type="cofactor">
    <cofactor evidence="1 11">
        <name>Mg(2+)</name>
        <dbReference type="ChEBI" id="CHEBI:18420"/>
    </cofactor>
</comment>
<dbReference type="NCBIfam" id="TIGR01474">
    <property type="entry name" value="ubiA_proteo"/>
    <property type="match status" value="1"/>
</dbReference>
<feature type="transmembrane region" description="Helical" evidence="11">
    <location>
        <begin position="118"/>
        <end position="151"/>
    </location>
</feature>
<evidence type="ECO:0000256" key="8">
    <source>
        <dbReference type="ARBA" id="ARBA00022692"/>
    </source>
</evidence>
<dbReference type="HAMAP" id="MF_01635">
    <property type="entry name" value="UbiA"/>
    <property type="match status" value="1"/>
</dbReference>
<evidence type="ECO:0000256" key="11">
    <source>
        <dbReference type="HAMAP-Rule" id="MF_01635"/>
    </source>
</evidence>
<dbReference type="CDD" id="cd13959">
    <property type="entry name" value="PT_UbiA_COQ2"/>
    <property type="match status" value="1"/>
</dbReference>
<dbReference type="EMBL" id="FNAP01000001">
    <property type="protein sequence ID" value="SDD71179.1"/>
    <property type="molecule type" value="Genomic_DNA"/>
</dbReference>
<sequence length="314" mass="34909">MSKSENLIGDMPVKGLVDRIVPGPLLPYAKLMRLDRPIGWWLLMWPCWWSTAMAADASTYYLPDPVLLVLFLIGSVVMRGAGCTYNDLVDRNIDAQVARTAARPIAAGVVSPTQAKIFLVILMLIGLAVLLSLNGFAIILGIISLPLVFAYPFMKRITYWPQAWLGITFTYGALMGWAAVRGELDWAPIVLYVACWFWTLHYDTIYAHQDKEDDLLVGVKSSALALGQNTQPVLLLFSTIFIALVGVSGWLAGLHWMFFVWLVLPYVHLLWQVIQVDINDGSDCLTKFKSNKWMGALLFIVIVVGRVLTGDGGM</sequence>
<keyword evidence="10 11" id="KW-0472">Membrane</keyword>
<feature type="transmembrane region" description="Helical" evidence="11">
    <location>
        <begin position="258"/>
        <end position="278"/>
    </location>
</feature>
<dbReference type="OrthoDB" id="9782418at2"/>
<dbReference type="Pfam" id="PF01040">
    <property type="entry name" value="UbiA"/>
    <property type="match status" value="1"/>
</dbReference>
<accession>A0A1G6WZE2</accession>
<keyword evidence="5 11" id="KW-0997">Cell inner membrane</keyword>
<dbReference type="FunFam" id="1.10.357.140:FF:000003">
    <property type="entry name" value="4-hydroxybenzoate polyprenyltransferase, mitochondrial"/>
    <property type="match status" value="1"/>
</dbReference>
<dbReference type="PANTHER" id="PTHR11048">
    <property type="entry name" value="PRENYLTRANSFERASES"/>
    <property type="match status" value="1"/>
</dbReference>
<reference evidence="13 14" key="1">
    <citation type="submission" date="2016-10" db="EMBL/GenBank/DDBJ databases">
        <authorList>
            <person name="de Groot N.N."/>
        </authorList>
    </citation>
    <scope>NUCLEOTIDE SEQUENCE [LARGE SCALE GENOMIC DNA]</scope>
    <source>
        <strain evidence="13 14">ATCC 700224</strain>
    </source>
</reference>
<evidence type="ECO:0000256" key="3">
    <source>
        <dbReference type="ARBA" id="ARBA00005985"/>
    </source>
</evidence>
<keyword evidence="4 11" id="KW-1003">Cell membrane</keyword>
<dbReference type="GO" id="GO:0005886">
    <property type="term" value="C:plasma membrane"/>
    <property type="evidence" value="ECO:0007669"/>
    <property type="project" value="UniProtKB-SubCell"/>
</dbReference>
<feature type="transmembrane region" description="Helical" evidence="11">
    <location>
        <begin position="290"/>
        <end position="308"/>
    </location>
</feature>
<dbReference type="FunFam" id="1.20.120.1780:FF:000001">
    <property type="entry name" value="4-hydroxybenzoate octaprenyltransferase"/>
    <property type="match status" value="1"/>
</dbReference>
<name>A0A1G6WZE2_9PROT</name>
<comment type="function">
    <text evidence="11">Catalyzes the prenylation of para-hydroxybenzoate (PHB) with an all-trans polyprenyl group. Mediates the second step in the final reaction sequence of ubiquinone-8 (UQ-8) biosynthesis, which is the condensation of the polyisoprenoid side chain with PHB, generating the first membrane-bound Q intermediate 3-octaprenyl-4-hydroxybenzoate.</text>
</comment>
<dbReference type="Gene3D" id="1.20.120.1780">
    <property type="entry name" value="UbiA prenyltransferase"/>
    <property type="match status" value="1"/>
</dbReference>
<dbReference type="InterPro" id="IPR000537">
    <property type="entry name" value="UbiA_prenyltransferase"/>
</dbReference>
<keyword evidence="8 11" id="KW-0812">Transmembrane</keyword>
<evidence type="ECO:0000256" key="4">
    <source>
        <dbReference type="ARBA" id="ARBA00022475"/>
    </source>
</evidence>
<keyword evidence="11" id="KW-0460">Magnesium</keyword>
<feature type="transmembrane region" description="Helical" evidence="11">
    <location>
        <begin position="40"/>
        <end position="62"/>
    </location>
</feature>
<evidence type="ECO:0000256" key="9">
    <source>
        <dbReference type="ARBA" id="ARBA00022989"/>
    </source>
</evidence>
<organism evidence="13 14">
    <name type="scientific">Rhodospira trueperi</name>
    <dbReference type="NCBI Taxonomy" id="69960"/>
    <lineage>
        <taxon>Bacteria</taxon>
        <taxon>Pseudomonadati</taxon>
        <taxon>Pseudomonadota</taxon>
        <taxon>Alphaproteobacteria</taxon>
        <taxon>Rhodospirillales</taxon>
        <taxon>Rhodospirillaceae</taxon>
        <taxon>Rhodospira</taxon>
    </lineage>
</organism>
<dbReference type="PANTHER" id="PTHR11048:SF28">
    <property type="entry name" value="4-HYDROXYBENZOATE POLYPRENYLTRANSFERASE, MITOCHONDRIAL"/>
    <property type="match status" value="1"/>
</dbReference>
<comment type="similarity">
    <text evidence="3 11">Belongs to the UbiA prenyltransferase family.</text>
</comment>
<dbReference type="STRING" id="69960.SAMN05421720_101321"/>
<keyword evidence="14" id="KW-1185">Reference proteome</keyword>
<dbReference type="GO" id="GO:0008412">
    <property type="term" value="F:4-hydroxybenzoate polyprenyltransferase activity"/>
    <property type="evidence" value="ECO:0007669"/>
    <property type="project" value="UniProtKB-UniRule"/>
</dbReference>
<dbReference type="PROSITE" id="PS00943">
    <property type="entry name" value="UBIA"/>
    <property type="match status" value="1"/>
</dbReference>
<dbReference type="Gene3D" id="1.10.357.140">
    <property type="entry name" value="UbiA prenyltransferase"/>
    <property type="match status" value="1"/>
</dbReference>
<proteinExistence type="inferred from homology"/>
<dbReference type="InterPro" id="IPR030470">
    <property type="entry name" value="UbiA_prenylTrfase_CS"/>
</dbReference>
<dbReference type="AlphaFoldDB" id="A0A1G6WZE2"/>
<evidence type="ECO:0000256" key="10">
    <source>
        <dbReference type="ARBA" id="ARBA00023136"/>
    </source>
</evidence>
<dbReference type="InterPro" id="IPR006370">
    <property type="entry name" value="HB_polyprenyltransferase-like"/>
</dbReference>
<dbReference type="EC" id="2.5.1.39" evidence="11 12"/>
<dbReference type="Proteomes" id="UP000199412">
    <property type="component" value="Unassembled WGS sequence"/>
</dbReference>
<keyword evidence="9 11" id="KW-1133">Transmembrane helix</keyword>
<evidence type="ECO:0000256" key="12">
    <source>
        <dbReference type="NCBIfam" id="TIGR01474"/>
    </source>
</evidence>
<evidence type="ECO:0000256" key="7">
    <source>
        <dbReference type="ARBA" id="ARBA00022688"/>
    </source>
</evidence>
<comment type="pathway">
    <text evidence="11">Cofactor biosynthesis; ubiquinone biosynthesis.</text>
</comment>
<feature type="transmembrane region" description="Helical" evidence="11">
    <location>
        <begin position="233"/>
        <end position="252"/>
    </location>
</feature>
<protein>
    <recommendedName>
        <fullName evidence="11 12">4-hydroxybenzoate octaprenyltransferase</fullName>
        <ecNumber evidence="11 12">2.5.1.39</ecNumber>
    </recommendedName>
    <alternativeName>
        <fullName evidence="11">4-HB polyprenyltransferase</fullName>
    </alternativeName>
</protein>
<feature type="transmembrane region" description="Helical" evidence="11">
    <location>
        <begin position="163"/>
        <end position="180"/>
    </location>
</feature>
<evidence type="ECO:0000313" key="13">
    <source>
        <dbReference type="EMBL" id="SDD71179.1"/>
    </source>
</evidence>
<evidence type="ECO:0000256" key="5">
    <source>
        <dbReference type="ARBA" id="ARBA00022519"/>
    </source>
</evidence>
<evidence type="ECO:0000313" key="14">
    <source>
        <dbReference type="Proteomes" id="UP000199412"/>
    </source>
</evidence>
<dbReference type="GO" id="GO:0006744">
    <property type="term" value="P:ubiquinone biosynthetic process"/>
    <property type="evidence" value="ECO:0007669"/>
    <property type="project" value="UniProtKB-UniRule"/>
</dbReference>
<comment type="subcellular location">
    <subcellularLocation>
        <location evidence="11">Cell inner membrane</location>
        <topology evidence="11">Multi-pass membrane protein</topology>
    </subcellularLocation>
    <subcellularLocation>
        <location evidence="2">Membrane</location>
        <topology evidence="2">Multi-pass membrane protein</topology>
    </subcellularLocation>
</comment>
<gene>
    <name evidence="11" type="primary">ubiA</name>
    <name evidence="13" type="ORF">SAMN05421720_101321</name>
</gene>
<evidence type="ECO:0000256" key="2">
    <source>
        <dbReference type="ARBA" id="ARBA00004141"/>
    </source>
</evidence>
<dbReference type="RefSeq" id="WP_092781079.1">
    <property type="nucleotide sequence ID" value="NZ_FNAP01000001.1"/>
</dbReference>
<comment type="catalytic activity">
    <reaction evidence="11">
        <text>all-trans-octaprenyl diphosphate + 4-hydroxybenzoate = 4-hydroxy-3-(all-trans-octaprenyl)benzoate + diphosphate</text>
        <dbReference type="Rhea" id="RHEA:27782"/>
        <dbReference type="ChEBI" id="CHEBI:1617"/>
        <dbReference type="ChEBI" id="CHEBI:17879"/>
        <dbReference type="ChEBI" id="CHEBI:33019"/>
        <dbReference type="ChEBI" id="CHEBI:57711"/>
        <dbReference type="EC" id="2.5.1.39"/>
    </reaction>
</comment>
<evidence type="ECO:0000256" key="6">
    <source>
        <dbReference type="ARBA" id="ARBA00022679"/>
    </source>
</evidence>
<keyword evidence="7 11" id="KW-0831">Ubiquinone biosynthesis</keyword>
<keyword evidence="6 11" id="KW-0808">Transferase</keyword>
<dbReference type="InterPro" id="IPR039653">
    <property type="entry name" value="Prenyltransferase"/>
</dbReference>
<evidence type="ECO:0000256" key="1">
    <source>
        <dbReference type="ARBA" id="ARBA00001946"/>
    </source>
</evidence>
<dbReference type="UniPathway" id="UPA00232"/>